<evidence type="ECO:0000313" key="7">
    <source>
        <dbReference type="Proteomes" id="UP000323000"/>
    </source>
</evidence>
<evidence type="ECO:0000313" key="6">
    <source>
        <dbReference type="EMBL" id="TXG63731.1"/>
    </source>
</evidence>
<evidence type="ECO:0000256" key="2">
    <source>
        <dbReference type="ARBA" id="ARBA00022475"/>
    </source>
</evidence>
<keyword evidence="3" id="KW-0472">Membrane</keyword>
<keyword evidence="4" id="KW-0807">Transducer</keyword>
<dbReference type="PANTHER" id="PTHR35129:SF1">
    <property type="entry name" value="GUANINE NUCLEOTIDE-BINDING PROTEIN SUBUNIT GAMMA 1"/>
    <property type="match status" value="1"/>
</dbReference>
<evidence type="ECO:0000256" key="1">
    <source>
        <dbReference type="ARBA" id="ARBA00004236"/>
    </source>
</evidence>
<proteinExistence type="predicted"/>
<feature type="region of interest" description="Disordered" evidence="5">
    <location>
        <begin position="1"/>
        <end position="27"/>
    </location>
</feature>
<organism evidence="6 7">
    <name type="scientific">Acer yangbiense</name>
    <dbReference type="NCBI Taxonomy" id="1000413"/>
    <lineage>
        <taxon>Eukaryota</taxon>
        <taxon>Viridiplantae</taxon>
        <taxon>Streptophyta</taxon>
        <taxon>Embryophyta</taxon>
        <taxon>Tracheophyta</taxon>
        <taxon>Spermatophyta</taxon>
        <taxon>Magnoliopsida</taxon>
        <taxon>eudicotyledons</taxon>
        <taxon>Gunneridae</taxon>
        <taxon>Pentapetalae</taxon>
        <taxon>rosids</taxon>
        <taxon>malvids</taxon>
        <taxon>Sapindales</taxon>
        <taxon>Sapindaceae</taxon>
        <taxon>Hippocastanoideae</taxon>
        <taxon>Acereae</taxon>
        <taxon>Acer</taxon>
    </lineage>
</organism>
<sequence length="127" mass="14365">MDSETASSVDEQVVASRRGPDTAGKHRILAKPKRVEQESRFLEEELEELDKSESISTICEGAVNVIRHMVRNSLELICGMLLSFKLLRLIEVRPDPLLPITNGHVNPVWDRWFEGPQDAQGCRCLIL</sequence>
<dbReference type="AlphaFoldDB" id="A0A5C7I3A7"/>
<reference evidence="7" key="1">
    <citation type="journal article" date="2019" name="Gigascience">
        <title>De novo genome assembly of the endangered Acer yangbiense, a plant species with extremely small populations endemic to Yunnan Province, China.</title>
        <authorList>
            <person name="Yang J."/>
            <person name="Wariss H.M."/>
            <person name="Tao L."/>
            <person name="Zhang R."/>
            <person name="Yun Q."/>
            <person name="Hollingsworth P."/>
            <person name="Dao Z."/>
            <person name="Luo G."/>
            <person name="Guo H."/>
            <person name="Ma Y."/>
            <person name="Sun W."/>
        </authorList>
    </citation>
    <scope>NUCLEOTIDE SEQUENCE [LARGE SCALE GENOMIC DNA]</scope>
    <source>
        <strain evidence="7">cv. Malutang</strain>
    </source>
</reference>
<accession>A0A5C7I3A7</accession>
<feature type="compositionally biased region" description="Polar residues" evidence="5">
    <location>
        <begin position="1"/>
        <end position="10"/>
    </location>
</feature>
<dbReference type="Proteomes" id="UP000323000">
    <property type="component" value="Chromosome 4"/>
</dbReference>
<evidence type="ECO:0008006" key="8">
    <source>
        <dbReference type="Google" id="ProtNLM"/>
    </source>
</evidence>
<comment type="subcellular location">
    <subcellularLocation>
        <location evidence="1">Cell membrane</location>
    </subcellularLocation>
</comment>
<dbReference type="GO" id="GO:0007165">
    <property type="term" value="P:signal transduction"/>
    <property type="evidence" value="ECO:0007669"/>
    <property type="project" value="UniProtKB-KW"/>
</dbReference>
<comment type="caution">
    <text evidence="6">The sequence shown here is derived from an EMBL/GenBank/DDBJ whole genome shotgun (WGS) entry which is preliminary data.</text>
</comment>
<evidence type="ECO:0000256" key="3">
    <source>
        <dbReference type="ARBA" id="ARBA00023136"/>
    </source>
</evidence>
<evidence type="ECO:0000256" key="5">
    <source>
        <dbReference type="SAM" id="MobiDB-lite"/>
    </source>
</evidence>
<keyword evidence="7" id="KW-1185">Reference proteome</keyword>
<protein>
    <recommendedName>
        <fullName evidence="8">G protein gamma domain-containing protein</fullName>
    </recommendedName>
</protein>
<name>A0A5C7I3A7_9ROSI</name>
<dbReference type="GO" id="GO:0005886">
    <property type="term" value="C:plasma membrane"/>
    <property type="evidence" value="ECO:0007669"/>
    <property type="project" value="UniProtKB-SubCell"/>
</dbReference>
<dbReference type="EMBL" id="VAHF01000004">
    <property type="protein sequence ID" value="TXG63731.1"/>
    <property type="molecule type" value="Genomic_DNA"/>
</dbReference>
<dbReference type="OrthoDB" id="1934467at2759"/>
<dbReference type="InterPro" id="IPR045878">
    <property type="entry name" value="GG1/2"/>
</dbReference>
<dbReference type="PANTHER" id="PTHR35129">
    <property type="entry name" value="GUANINE NUCLEOTIDE-BINDING PROTEIN SUBUNIT GAMMA 1"/>
    <property type="match status" value="1"/>
</dbReference>
<keyword evidence="2" id="KW-1003">Cell membrane</keyword>
<gene>
    <name evidence="6" type="ORF">EZV62_010725</name>
</gene>
<evidence type="ECO:0000256" key="4">
    <source>
        <dbReference type="ARBA" id="ARBA00023224"/>
    </source>
</evidence>